<evidence type="ECO:0000256" key="1">
    <source>
        <dbReference type="SAM" id="Phobius"/>
    </source>
</evidence>
<keyword evidence="1" id="KW-0472">Membrane</keyword>
<name>A0A1I1AI55_9FIRM</name>
<organism evidence="2 3">
    <name type="scientific">Acetitomaculum ruminis DSM 5522</name>
    <dbReference type="NCBI Taxonomy" id="1120918"/>
    <lineage>
        <taxon>Bacteria</taxon>
        <taxon>Bacillati</taxon>
        <taxon>Bacillota</taxon>
        <taxon>Clostridia</taxon>
        <taxon>Lachnospirales</taxon>
        <taxon>Lachnospiraceae</taxon>
        <taxon>Acetitomaculum</taxon>
    </lineage>
</organism>
<proteinExistence type="predicted"/>
<feature type="transmembrane region" description="Helical" evidence="1">
    <location>
        <begin position="6"/>
        <end position="22"/>
    </location>
</feature>
<dbReference type="RefSeq" id="WP_092874743.1">
    <property type="nucleotide sequence ID" value="NZ_FOJY01000028.1"/>
</dbReference>
<dbReference type="STRING" id="1120918.SAMN05216249_12813"/>
<sequence length="241" mass="27638">MKNKLIYAVGICMVAFIIFFAVKTSGILKKNNAFANKENKKTVSEDETNTKELSKLEKTMLKESNAERICYLNEEGYSCGRVVKVKSYEIKDGFYDVAEIPGYKERYEDYFKEDHAEKETIIIDVEITNKNVREYLEAEADDEGNNVLCLGNIWLFVMDKKGKTIEEVELFLCTNDENDPIGKSGRMCTLKEGETYKGKMVYVVHKDILNNSILGLHSNFTRETPVTPIGLYTVLENRKED</sequence>
<dbReference type="Proteomes" id="UP000198838">
    <property type="component" value="Unassembled WGS sequence"/>
</dbReference>
<keyword evidence="1" id="KW-0812">Transmembrane</keyword>
<evidence type="ECO:0000313" key="3">
    <source>
        <dbReference type="Proteomes" id="UP000198838"/>
    </source>
</evidence>
<keyword evidence="3" id="KW-1185">Reference proteome</keyword>
<accession>A0A1I1AI55</accession>
<reference evidence="2 3" key="1">
    <citation type="submission" date="2016-10" db="EMBL/GenBank/DDBJ databases">
        <authorList>
            <person name="de Groot N.N."/>
        </authorList>
    </citation>
    <scope>NUCLEOTIDE SEQUENCE [LARGE SCALE GENOMIC DNA]</scope>
    <source>
        <strain evidence="2 3">DSM 5522</strain>
    </source>
</reference>
<gene>
    <name evidence="2" type="ORF">SAMN05216249_12813</name>
</gene>
<dbReference type="EMBL" id="FOJY01000028">
    <property type="protein sequence ID" value="SFB37694.1"/>
    <property type="molecule type" value="Genomic_DNA"/>
</dbReference>
<evidence type="ECO:0000313" key="2">
    <source>
        <dbReference type="EMBL" id="SFB37694.1"/>
    </source>
</evidence>
<dbReference type="AlphaFoldDB" id="A0A1I1AI55"/>
<protein>
    <submittedName>
        <fullName evidence="2">Uncharacterized protein</fullName>
    </submittedName>
</protein>
<keyword evidence="1" id="KW-1133">Transmembrane helix</keyword>